<evidence type="ECO:0000313" key="7">
    <source>
        <dbReference type="Proteomes" id="UP001233172"/>
    </source>
</evidence>
<accession>A0AAD8F0L4</accession>
<protein>
    <submittedName>
        <fullName evidence="6">Inverted formin-2</fullName>
    </submittedName>
</protein>
<evidence type="ECO:0000259" key="4">
    <source>
        <dbReference type="PROSITE" id="PS51232"/>
    </source>
</evidence>
<feature type="compositionally biased region" description="Basic and acidic residues" evidence="2">
    <location>
        <begin position="182"/>
        <end position="193"/>
    </location>
</feature>
<feature type="compositionally biased region" description="Pro residues" evidence="2">
    <location>
        <begin position="709"/>
        <end position="768"/>
    </location>
</feature>
<keyword evidence="7" id="KW-1185">Reference proteome</keyword>
<reference evidence="6" key="2">
    <citation type="submission" date="2023-04" db="EMBL/GenBank/DDBJ databases">
        <authorList>
            <person name="Bu L."/>
            <person name="Lu L."/>
            <person name="Laidemitt M.R."/>
            <person name="Zhang S.M."/>
            <person name="Mutuku M."/>
            <person name="Mkoji G."/>
            <person name="Steinauer M."/>
            <person name="Loker E.S."/>
        </authorList>
    </citation>
    <scope>NUCLEOTIDE SEQUENCE</scope>
    <source>
        <strain evidence="6">KasaAsao</strain>
        <tissue evidence="6">Whole Snail</tissue>
    </source>
</reference>
<feature type="compositionally biased region" description="Basic and acidic residues" evidence="2">
    <location>
        <begin position="1172"/>
        <end position="1184"/>
    </location>
</feature>
<dbReference type="PANTHER" id="PTHR46345">
    <property type="entry name" value="INVERTED FORMIN-2"/>
    <property type="match status" value="1"/>
</dbReference>
<reference evidence="6" key="1">
    <citation type="journal article" date="2023" name="PLoS Negl. Trop. Dis.">
        <title>A genome sequence for Biomphalaria pfeifferi, the major vector snail for the human-infecting parasite Schistosoma mansoni.</title>
        <authorList>
            <person name="Bu L."/>
            <person name="Lu L."/>
            <person name="Laidemitt M.R."/>
            <person name="Zhang S.M."/>
            <person name="Mutuku M."/>
            <person name="Mkoji G."/>
            <person name="Steinauer M."/>
            <person name="Loker E.S."/>
        </authorList>
    </citation>
    <scope>NUCLEOTIDE SEQUENCE</scope>
    <source>
        <strain evidence="6">KasaAsao</strain>
    </source>
</reference>
<feature type="region of interest" description="Disordered" evidence="2">
    <location>
        <begin position="159"/>
        <end position="261"/>
    </location>
</feature>
<dbReference type="Proteomes" id="UP001233172">
    <property type="component" value="Unassembled WGS sequence"/>
</dbReference>
<organism evidence="6 7">
    <name type="scientific">Biomphalaria pfeifferi</name>
    <name type="common">Bloodfluke planorb</name>
    <name type="synonym">Freshwater snail</name>
    <dbReference type="NCBI Taxonomy" id="112525"/>
    <lineage>
        <taxon>Eukaryota</taxon>
        <taxon>Metazoa</taxon>
        <taxon>Spiralia</taxon>
        <taxon>Lophotrochozoa</taxon>
        <taxon>Mollusca</taxon>
        <taxon>Gastropoda</taxon>
        <taxon>Heterobranchia</taxon>
        <taxon>Euthyneura</taxon>
        <taxon>Panpulmonata</taxon>
        <taxon>Hygrophila</taxon>
        <taxon>Lymnaeoidea</taxon>
        <taxon>Planorbidae</taxon>
        <taxon>Biomphalaria</taxon>
    </lineage>
</organism>
<evidence type="ECO:0000256" key="2">
    <source>
        <dbReference type="SAM" id="MobiDB-lite"/>
    </source>
</evidence>
<dbReference type="PROSITE" id="PS51082">
    <property type="entry name" value="WH2"/>
    <property type="match status" value="1"/>
</dbReference>
<feature type="domain" description="GBD/FH3" evidence="4">
    <location>
        <begin position="246"/>
        <end position="603"/>
    </location>
</feature>
<dbReference type="GO" id="GO:0003779">
    <property type="term" value="F:actin binding"/>
    <property type="evidence" value="ECO:0007669"/>
    <property type="project" value="InterPro"/>
</dbReference>
<dbReference type="GO" id="GO:0031267">
    <property type="term" value="F:small GTPase binding"/>
    <property type="evidence" value="ECO:0007669"/>
    <property type="project" value="InterPro"/>
</dbReference>
<dbReference type="InterPro" id="IPR003124">
    <property type="entry name" value="WH2_dom"/>
</dbReference>
<feature type="region of interest" description="Disordered" evidence="2">
    <location>
        <begin position="16"/>
        <end position="142"/>
    </location>
</feature>
<dbReference type="SUPFAM" id="SSF101447">
    <property type="entry name" value="Formin homology 2 domain (FH2 domain)"/>
    <property type="match status" value="1"/>
</dbReference>
<dbReference type="InterPro" id="IPR015425">
    <property type="entry name" value="FH2_Formin"/>
</dbReference>
<evidence type="ECO:0000259" key="5">
    <source>
        <dbReference type="PROSITE" id="PS51444"/>
    </source>
</evidence>
<keyword evidence="1" id="KW-0175">Coiled coil</keyword>
<proteinExistence type="predicted"/>
<dbReference type="PROSITE" id="PS51444">
    <property type="entry name" value="FH2"/>
    <property type="match status" value="1"/>
</dbReference>
<dbReference type="SMART" id="SM01140">
    <property type="entry name" value="Drf_GBD"/>
    <property type="match status" value="1"/>
</dbReference>
<dbReference type="SMART" id="SM00498">
    <property type="entry name" value="FH2"/>
    <property type="match status" value="1"/>
</dbReference>
<dbReference type="SMART" id="SM01139">
    <property type="entry name" value="Drf_FH3"/>
    <property type="match status" value="1"/>
</dbReference>
<feature type="domain" description="WH2" evidence="3">
    <location>
        <begin position="1207"/>
        <end position="1222"/>
    </location>
</feature>
<dbReference type="EMBL" id="JASAOG010000172">
    <property type="protein sequence ID" value="KAK0045996.1"/>
    <property type="molecule type" value="Genomic_DNA"/>
</dbReference>
<dbReference type="InterPro" id="IPR016024">
    <property type="entry name" value="ARM-type_fold"/>
</dbReference>
<feature type="domain" description="FH2" evidence="5">
    <location>
        <begin position="794"/>
        <end position="1184"/>
    </location>
</feature>
<feature type="coiled-coil region" evidence="1">
    <location>
        <begin position="1064"/>
        <end position="1127"/>
    </location>
</feature>
<dbReference type="SUPFAM" id="SSF48371">
    <property type="entry name" value="ARM repeat"/>
    <property type="match status" value="1"/>
</dbReference>
<evidence type="ECO:0000259" key="3">
    <source>
        <dbReference type="PROSITE" id="PS51082"/>
    </source>
</evidence>
<dbReference type="Gene3D" id="1.25.10.10">
    <property type="entry name" value="Leucine-rich Repeat Variant"/>
    <property type="match status" value="1"/>
</dbReference>
<feature type="compositionally biased region" description="Basic residues" evidence="2">
    <location>
        <begin position="109"/>
        <end position="118"/>
    </location>
</feature>
<dbReference type="InterPro" id="IPR010473">
    <property type="entry name" value="GTPase-bd"/>
</dbReference>
<dbReference type="InterPro" id="IPR010472">
    <property type="entry name" value="FH3_dom"/>
</dbReference>
<dbReference type="Gene3D" id="1.20.58.2220">
    <property type="entry name" value="Formin, FH2 domain"/>
    <property type="match status" value="1"/>
</dbReference>
<comment type="caution">
    <text evidence="6">The sequence shown here is derived from an EMBL/GenBank/DDBJ whole genome shotgun (WGS) entry which is preliminary data.</text>
</comment>
<dbReference type="Pfam" id="PF06371">
    <property type="entry name" value="Drf_GBD"/>
    <property type="match status" value="1"/>
</dbReference>
<name>A0AAD8F0L4_BIOPF</name>
<feature type="compositionally biased region" description="Basic and acidic residues" evidence="2">
    <location>
        <begin position="208"/>
        <end position="218"/>
    </location>
</feature>
<dbReference type="Gene3D" id="1.10.238.150">
    <property type="entry name" value="Formin, FH3 diaphanous domain"/>
    <property type="match status" value="1"/>
</dbReference>
<feature type="compositionally biased region" description="Basic and acidic residues" evidence="2">
    <location>
        <begin position="22"/>
        <end position="36"/>
    </location>
</feature>
<feature type="region of interest" description="Disordered" evidence="2">
    <location>
        <begin position="692"/>
        <end position="768"/>
    </location>
</feature>
<dbReference type="InterPro" id="IPR011989">
    <property type="entry name" value="ARM-like"/>
</dbReference>
<feature type="compositionally biased region" description="Basic residues" evidence="2">
    <location>
        <begin position="197"/>
        <end position="207"/>
    </location>
</feature>
<dbReference type="GO" id="GO:0030036">
    <property type="term" value="P:actin cytoskeleton organization"/>
    <property type="evidence" value="ECO:0007669"/>
    <property type="project" value="InterPro"/>
</dbReference>
<sequence length="1275" mass="141832">MRKRVVGAFRRVTNIFSRRRNKGDNKETHSGTDKKTNAKHTRKKDKSSTRAATEITSSLASAQVSATVHSSDSAVPQQCENERSSTSEGESLVNSTGGPSQHTGDSRGSKNKLVRRKSTNGAVIGGGAGDDLDDKPSPDLTTEQVGDLYHSVLIHAEISSRENSSEDSSQYDIDSVDEAADNGDKENDVREEISMMGKRKRNRKRHCPRDTKKKETAHTKLVSSNGISNNGFTTDESKHEDKFRETLSPSDSNEVSITSHSLSSTDVVDGAAESVKSPVKSKKGLLNLLKGKISSSLHNMDLEQSDPDFVVSVLAIPTVHTFSSVKKKLRNSKQEWLQGFLDHEGLERLLDCVDTFASKRVTALTDALILVECVECIKSVLNSKIGLSVLVHKSEYTRRLIKAMDTSNAMVKKQVIELLAALCMYSVDGYKLAMDALDTFKTMKQMRYRFSLVINELKSSELTAYKTSLMAFINCILCACEELYERNRIRNEFIGLNLLDIIPDLRNLNDKELDIQCDVFEDFKYDDDEELAVCFSESVDVTNHRQLFEIIFNKVYNTPLADKFLTILQTLLQIDLDTNLSDVQWDLMEHAAQTVVTIDTDKADKYVDLSNVVKSLLNRLKTSFNIPVHGSSDTKVDTKHSFVQTDLDPASFMNNVVSSGEAEASTSQANCTTSLSSLSVISEPFLHQSLPCLTNAPSPPHPSGFVGEAPPPPPPPPLPDFVGEAPPPPPPPPLPDFVGEAPPPPPPPPPPVGVVGGPPPAPPPPGGLIPPPPPPGLVGNLPPLKISSNSSYRPIATPKPKSKMKTFNWSKIPEQSLNKEDSVWKEVLAMEDKVEVHYDQIEQLFCQKTAETKPEEPVKVKTPTQVNLLDMKRSMNANIFLKQFNKMSHKEIVNLIKEGDPSKIGAERLRGLQKILPDNDEVAMINNYKGDVNQLGNAERFYLLLSKLSGFKIRVEGMLLKDDFQGAMESLLPNVNCLIVACDNLMDNTSLKSFLRYVLHAGNFINAGGYAGNALGFKMSSLNKLSDTRANKPRVTLLHYLVEEAEKEQEEILQFADQLLPSLKEASRLTVDNLNSELKQLEKNVKQLEIQVSQSDGDIKDYFDQFIKEANIKVNLVQEKLVQIQELTLKLSHHFCEPEKGFKLEECLNNFYTFCQKVKQCEKDNEQRKVQEERAEKRKQENEAMRANQQANKEPKSPQEEDGCIIDNLLRDIRKGFKLRKTTSIKRNESIKSIVKPSQEQGITLTEFKDHDGQTGSHHNGENGSHIDDATNSSC</sequence>
<feature type="compositionally biased region" description="Polar residues" evidence="2">
    <location>
        <begin position="86"/>
        <end position="103"/>
    </location>
</feature>
<evidence type="ECO:0000256" key="1">
    <source>
        <dbReference type="SAM" id="Coils"/>
    </source>
</evidence>
<feature type="compositionally biased region" description="Basic and acidic residues" evidence="2">
    <location>
        <begin position="1249"/>
        <end position="1269"/>
    </location>
</feature>
<dbReference type="InterPro" id="IPR042201">
    <property type="entry name" value="FH2_Formin_sf"/>
</dbReference>
<dbReference type="InterPro" id="IPR014768">
    <property type="entry name" value="GBD/FH3_dom"/>
</dbReference>
<feature type="compositionally biased region" description="Polar residues" evidence="2">
    <location>
        <begin position="49"/>
        <end position="79"/>
    </location>
</feature>
<gene>
    <name evidence="6" type="ORF">Bpfe_024575</name>
</gene>
<dbReference type="Pfam" id="PF06367">
    <property type="entry name" value="Drf_FH3"/>
    <property type="match status" value="1"/>
</dbReference>
<feature type="region of interest" description="Disordered" evidence="2">
    <location>
        <begin position="1172"/>
        <end position="1203"/>
    </location>
</feature>
<feature type="region of interest" description="Disordered" evidence="2">
    <location>
        <begin position="1249"/>
        <end position="1275"/>
    </location>
</feature>
<dbReference type="PANTHER" id="PTHR46345:SF8">
    <property type="entry name" value="FORMIN 3, ISOFORM B"/>
    <property type="match status" value="1"/>
</dbReference>
<feature type="compositionally biased region" description="Basic and acidic residues" evidence="2">
    <location>
        <begin position="235"/>
        <end position="245"/>
    </location>
</feature>
<feature type="compositionally biased region" description="Polar residues" evidence="2">
    <location>
        <begin position="247"/>
        <end position="261"/>
    </location>
</feature>
<feature type="compositionally biased region" description="Polar residues" evidence="2">
    <location>
        <begin position="221"/>
        <end position="234"/>
    </location>
</feature>
<dbReference type="Pfam" id="PF02181">
    <property type="entry name" value="FH2"/>
    <property type="match status" value="1"/>
</dbReference>
<dbReference type="AlphaFoldDB" id="A0AAD8F0L4"/>
<evidence type="ECO:0000313" key="6">
    <source>
        <dbReference type="EMBL" id="KAK0045996.1"/>
    </source>
</evidence>
<dbReference type="PROSITE" id="PS51232">
    <property type="entry name" value="GBD_FH3"/>
    <property type="match status" value="1"/>
</dbReference>